<reference evidence="3" key="1">
    <citation type="journal article" date="2019" name="Int. J. Syst. Evol. Microbiol.">
        <title>The Global Catalogue of Microorganisms (GCM) 10K type strain sequencing project: providing services to taxonomists for standard genome sequencing and annotation.</title>
        <authorList>
            <consortium name="The Broad Institute Genomics Platform"/>
            <consortium name="The Broad Institute Genome Sequencing Center for Infectious Disease"/>
            <person name="Wu L."/>
            <person name="Ma J."/>
        </authorList>
    </citation>
    <scope>NUCLEOTIDE SEQUENCE [LARGE SCALE GENOMIC DNA]</scope>
    <source>
        <strain evidence="3">JCM 14902</strain>
    </source>
</reference>
<dbReference type="Gene3D" id="1.10.10.10">
    <property type="entry name" value="Winged helix-like DNA-binding domain superfamily/Winged helix DNA-binding domain"/>
    <property type="match status" value="1"/>
</dbReference>
<proteinExistence type="inferred from homology"/>
<comment type="similarity">
    <text evidence="1">Belongs to the ROK (NagC/XylR) family.</text>
</comment>
<dbReference type="Gene3D" id="3.30.420.40">
    <property type="match status" value="2"/>
</dbReference>
<dbReference type="Pfam" id="PF00480">
    <property type="entry name" value="ROK"/>
    <property type="match status" value="1"/>
</dbReference>
<dbReference type="InterPro" id="IPR000600">
    <property type="entry name" value="ROK"/>
</dbReference>
<dbReference type="EMBL" id="BAAAOH010000001">
    <property type="protein sequence ID" value="GAA1978126.1"/>
    <property type="molecule type" value="Genomic_DNA"/>
</dbReference>
<evidence type="ECO:0000313" key="2">
    <source>
        <dbReference type="EMBL" id="GAA1978126.1"/>
    </source>
</evidence>
<dbReference type="RefSeq" id="WP_344058948.1">
    <property type="nucleotide sequence ID" value="NZ_BAAAOH010000001.1"/>
</dbReference>
<dbReference type="SUPFAM" id="SSF53067">
    <property type="entry name" value="Actin-like ATPase domain"/>
    <property type="match status" value="1"/>
</dbReference>
<protein>
    <submittedName>
        <fullName evidence="2">ROK family protein</fullName>
    </submittedName>
</protein>
<dbReference type="PANTHER" id="PTHR18964:SF149">
    <property type="entry name" value="BIFUNCTIONAL UDP-N-ACETYLGLUCOSAMINE 2-EPIMERASE_N-ACETYLMANNOSAMINE KINASE"/>
    <property type="match status" value="1"/>
</dbReference>
<accession>A0ABP5DD41</accession>
<dbReference type="Proteomes" id="UP001500326">
    <property type="component" value="Unassembled WGS sequence"/>
</dbReference>
<evidence type="ECO:0000313" key="3">
    <source>
        <dbReference type="Proteomes" id="UP001500326"/>
    </source>
</evidence>
<name>A0ABP5DD41_9MICO</name>
<organism evidence="2 3">
    <name type="scientific">Microbacterium pumilum</name>
    <dbReference type="NCBI Taxonomy" id="344165"/>
    <lineage>
        <taxon>Bacteria</taxon>
        <taxon>Bacillati</taxon>
        <taxon>Actinomycetota</taxon>
        <taxon>Actinomycetes</taxon>
        <taxon>Micrococcales</taxon>
        <taxon>Microbacteriaceae</taxon>
        <taxon>Microbacterium</taxon>
    </lineage>
</organism>
<gene>
    <name evidence="2" type="ORF">GCM10009777_09070</name>
</gene>
<keyword evidence="3" id="KW-1185">Reference proteome</keyword>
<dbReference type="InterPro" id="IPR036388">
    <property type="entry name" value="WH-like_DNA-bd_sf"/>
</dbReference>
<comment type="caution">
    <text evidence="2">The sequence shown here is derived from an EMBL/GenBank/DDBJ whole genome shotgun (WGS) entry which is preliminary data.</text>
</comment>
<dbReference type="InterPro" id="IPR043129">
    <property type="entry name" value="ATPase_NBD"/>
</dbReference>
<evidence type="ECO:0000256" key="1">
    <source>
        <dbReference type="ARBA" id="ARBA00006479"/>
    </source>
</evidence>
<sequence>MSDLALGSSAAASVRQTNLAAIARFAWDATAFTASEAMAAVGLTRSTTIAVIDELVEDGILRELANAREAGHYRKGRPARRFELRADAAAIVGVDAGRAHITAIVADLRGEDIVRTHVELDVTHDSWAERREALAAAIDDALEQAGLGRSDVAAVCIGVPAPVDAEGASPAHPDEFWKRMNPDLAELISQWAPIVHVENDASLAAVAEGAWGAAVGCTDYVSLLAGARLGAGVVIDGRLLRGAHGGAGEMVFLDDIPTVGGAWGLGYRAAEWAREAIESGDVAANSGLLSVPLELLDAPTVLALAREGDADARRIVDRVALALATIVGIFGSLFDVSLVIVSGAISEGADIVLDATRAVSPTHLDLPVPRLVASHLGADVVAIGAVARARDAVRADIPALTRAAANAHR</sequence>
<dbReference type="PANTHER" id="PTHR18964">
    <property type="entry name" value="ROK (REPRESSOR, ORF, KINASE) FAMILY"/>
    <property type="match status" value="1"/>
</dbReference>